<feature type="binding site" evidence="7">
    <location>
        <position position="100"/>
    </location>
    <ligand>
        <name>ATP</name>
        <dbReference type="ChEBI" id="CHEBI:30616"/>
    </ligand>
</feature>
<keyword evidence="6 7" id="KW-0067">ATP-binding</keyword>
<name>A0ABQ3TR10_STRHY</name>
<feature type="region of interest" description="Disordered" evidence="8">
    <location>
        <begin position="1"/>
        <end position="20"/>
    </location>
</feature>
<gene>
    <name evidence="10" type="ORF">TPA0910_01980</name>
</gene>
<dbReference type="GO" id="GO:0004674">
    <property type="term" value="F:protein serine/threonine kinase activity"/>
    <property type="evidence" value="ECO:0007669"/>
    <property type="project" value="UniProtKB-KW"/>
</dbReference>
<sequence>MDAGRRVIRGLDGPAGMSQAREAGVTITSPGTGHLTGRLLWLSRIDIPWGEQMRSESTPGGGPDTVIAGRYRLRRQIGRGGMGVVWEALDTSLNRKVAVKGLLHPGALGPGAQAEWVSRARREAQAIARIGHQNVVAVHDVIEDENQVWIVMELLNSRSLADLLREQRQLSVPHAARIGLQVLRGLAAVHESGVLHRDVKPHNILFRPDGHALLMDFGIATFEGAAQVTRSHEIIGTPQYLAPELLSHTPADPHPASTASDLWALGVTLYEMVEGRRPFDGATSFEALIAVRESPLPPMRYAGPLTGLIEALLRKDPDQRPDAAEAERMLQAVTDDVAALDTSVAMPAGPARPKRAETAGPVRSVPVRGGLRPAGSGGRRGRWKVAVAVVCAALLASAGWLTWRNLENAAGSDKEAEHKSGEHRFRADHKVLKVGVKKDQPGLSKRNNGTYKGFEPDLAKAIAREMGFKDSQVEFVDVNSNNRADSLKSGDVDLVLATYSISEKREKKDNVKFVGPYFKVLKGLLVRKNRGYKDLTDLQGKPRAKVCTARDSVYQDWLVSQGMKDRMTLRNGYEDCVLKELLNSKSPVDAVATDDVIVAGLAEEHPGTERLESYGSAESYGVAMTKSNEDLHREVCTALSAIMAKAPDKPSDSESEWAGLYNDNLRQIMHRSAPEEPKLTSC</sequence>
<dbReference type="CDD" id="cd14014">
    <property type="entry name" value="STKc_PknB_like"/>
    <property type="match status" value="1"/>
</dbReference>
<evidence type="ECO:0000256" key="6">
    <source>
        <dbReference type="ARBA" id="ARBA00022840"/>
    </source>
</evidence>
<evidence type="ECO:0000313" key="10">
    <source>
        <dbReference type="EMBL" id="GHJ25765.1"/>
    </source>
</evidence>
<dbReference type="SUPFAM" id="SSF53850">
    <property type="entry name" value="Periplasmic binding protein-like II"/>
    <property type="match status" value="1"/>
</dbReference>
<dbReference type="Pfam" id="PF00069">
    <property type="entry name" value="Pkinase"/>
    <property type="match status" value="1"/>
</dbReference>
<evidence type="ECO:0000256" key="4">
    <source>
        <dbReference type="ARBA" id="ARBA00022741"/>
    </source>
</evidence>
<keyword evidence="4 7" id="KW-0547">Nucleotide-binding</keyword>
<dbReference type="InterPro" id="IPR011009">
    <property type="entry name" value="Kinase-like_dom_sf"/>
</dbReference>
<keyword evidence="5 10" id="KW-0418">Kinase</keyword>
<reference evidence="10" key="1">
    <citation type="submission" date="2024-05" db="EMBL/GenBank/DDBJ databases">
        <title>Whole genome shotgun sequence of Streptomyces hygroscopicus NBRC 113678.</title>
        <authorList>
            <person name="Komaki H."/>
            <person name="Tamura T."/>
        </authorList>
    </citation>
    <scope>NUCLEOTIDE SEQUENCE</scope>
    <source>
        <strain evidence="10">N11-34</strain>
    </source>
</reference>
<evidence type="ECO:0000256" key="5">
    <source>
        <dbReference type="ARBA" id="ARBA00022777"/>
    </source>
</evidence>
<keyword evidence="10" id="KW-0723">Serine/threonine-protein kinase</keyword>
<dbReference type="EMBL" id="BNEK01000002">
    <property type="protein sequence ID" value="GHJ25765.1"/>
    <property type="molecule type" value="Genomic_DNA"/>
</dbReference>
<keyword evidence="11" id="KW-1185">Reference proteome</keyword>
<evidence type="ECO:0000256" key="2">
    <source>
        <dbReference type="ARBA" id="ARBA00012513"/>
    </source>
</evidence>
<feature type="region of interest" description="Disordered" evidence="8">
    <location>
        <begin position="347"/>
        <end position="376"/>
    </location>
</feature>
<dbReference type="InterPro" id="IPR050660">
    <property type="entry name" value="NEK_Ser/Thr_kinase"/>
</dbReference>
<dbReference type="Gene3D" id="3.30.200.20">
    <property type="entry name" value="Phosphorylase Kinase, domain 1"/>
    <property type="match status" value="1"/>
</dbReference>
<evidence type="ECO:0000259" key="9">
    <source>
        <dbReference type="PROSITE" id="PS50011"/>
    </source>
</evidence>
<keyword evidence="3" id="KW-0808">Transferase</keyword>
<evidence type="ECO:0000256" key="1">
    <source>
        <dbReference type="ARBA" id="ARBA00010886"/>
    </source>
</evidence>
<evidence type="ECO:0000313" key="11">
    <source>
        <dbReference type="Proteomes" id="UP001054854"/>
    </source>
</evidence>
<feature type="domain" description="Protein kinase" evidence="9">
    <location>
        <begin position="71"/>
        <end position="334"/>
    </location>
</feature>
<dbReference type="Gene3D" id="3.40.190.10">
    <property type="entry name" value="Periplasmic binding protein-like II"/>
    <property type="match status" value="2"/>
</dbReference>
<dbReference type="InterPro" id="IPR000719">
    <property type="entry name" value="Prot_kinase_dom"/>
</dbReference>
<accession>A0ABQ3TR10</accession>
<dbReference type="Proteomes" id="UP001054854">
    <property type="component" value="Unassembled WGS sequence"/>
</dbReference>
<dbReference type="InterPro" id="IPR017441">
    <property type="entry name" value="Protein_kinase_ATP_BS"/>
</dbReference>
<dbReference type="PROSITE" id="PS00107">
    <property type="entry name" value="PROTEIN_KINASE_ATP"/>
    <property type="match status" value="1"/>
</dbReference>
<comment type="caution">
    <text evidence="10">The sequence shown here is derived from an EMBL/GenBank/DDBJ whole genome shotgun (WGS) entry which is preliminary data.</text>
</comment>
<dbReference type="Pfam" id="PF00497">
    <property type="entry name" value="SBP_bac_3"/>
    <property type="match status" value="1"/>
</dbReference>
<dbReference type="SMART" id="SM00062">
    <property type="entry name" value="PBPb"/>
    <property type="match status" value="1"/>
</dbReference>
<dbReference type="PANTHER" id="PTHR43671">
    <property type="entry name" value="SERINE/THREONINE-PROTEIN KINASE NEK"/>
    <property type="match status" value="1"/>
</dbReference>
<comment type="similarity">
    <text evidence="1">Belongs to the protein kinase superfamily. NEK Ser/Thr protein kinase family. NIMA subfamily.</text>
</comment>
<dbReference type="PROSITE" id="PS50011">
    <property type="entry name" value="PROTEIN_KINASE_DOM"/>
    <property type="match status" value="1"/>
</dbReference>
<dbReference type="SUPFAM" id="SSF56112">
    <property type="entry name" value="Protein kinase-like (PK-like)"/>
    <property type="match status" value="1"/>
</dbReference>
<dbReference type="InterPro" id="IPR001638">
    <property type="entry name" value="Solute-binding_3/MltF_N"/>
</dbReference>
<evidence type="ECO:0000256" key="3">
    <source>
        <dbReference type="ARBA" id="ARBA00022679"/>
    </source>
</evidence>
<dbReference type="PROSITE" id="PS00108">
    <property type="entry name" value="PROTEIN_KINASE_ST"/>
    <property type="match status" value="1"/>
</dbReference>
<evidence type="ECO:0000256" key="8">
    <source>
        <dbReference type="SAM" id="MobiDB-lite"/>
    </source>
</evidence>
<dbReference type="EC" id="2.7.11.1" evidence="2"/>
<evidence type="ECO:0000256" key="7">
    <source>
        <dbReference type="PROSITE-ProRule" id="PRU10141"/>
    </source>
</evidence>
<protein>
    <recommendedName>
        <fullName evidence="2">non-specific serine/threonine protein kinase</fullName>
        <ecNumber evidence="2">2.7.11.1</ecNumber>
    </recommendedName>
</protein>
<organism evidence="10 11">
    <name type="scientific">Streptomyces hygroscopicus</name>
    <dbReference type="NCBI Taxonomy" id="1912"/>
    <lineage>
        <taxon>Bacteria</taxon>
        <taxon>Bacillati</taxon>
        <taxon>Actinomycetota</taxon>
        <taxon>Actinomycetes</taxon>
        <taxon>Kitasatosporales</taxon>
        <taxon>Streptomycetaceae</taxon>
        <taxon>Streptomyces</taxon>
        <taxon>Streptomyces violaceusniger group</taxon>
    </lineage>
</organism>
<dbReference type="InterPro" id="IPR008271">
    <property type="entry name" value="Ser/Thr_kinase_AS"/>
</dbReference>
<dbReference type="PANTHER" id="PTHR43671:SF13">
    <property type="entry name" value="SERINE_THREONINE-PROTEIN KINASE NEK2"/>
    <property type="match status" value="1"/>
</dbReference>
<proteinExistence type="inferred from homology"/>
<dbReference type="Gene3D" id="1.10.510.10">
    <property type="entry name" value="Transferase(Phosphotransferase) domain 1"/>
    <property type="match status" value="1"/>
</dbReference>
<dbReference type="SMART" id="SM00220">
    <property type="entry name" value="S_TKc"/>
    <property type="match status" value="1"/>
</dbReference>